<feature type="region of interest" description="Disordered" evidence="6">
    <location>
        <begin position="153"/>
        <end position="197"/>
    </location>
</feature>
<feature type="region of interest" description="Disordered" evidence="6">
    <location>
        <begin position="1821"/>
        <end position="1870"/>
    </location>
</feature>
<dbReference type="GO" id="GO:0008168">
    <property type="term" value="F:methyltransferase activity"/>
    <property type="evidence" value="ECO:0007669"/>
    <property type="project" value="UniProtKB-KW"/>
</dbReference>
<dbReference type="PANTHER" id="PTHR45626:SF26">
    <property type="entry name" value="FAMILY HELICASE, PUTATIVE (AFU_ORTHOLOGUE AFUA_2G09120)-RELATED"/>
    <property type="match status" value="1"/>
</dbReference>
<comment type="caution">
    <text evidence="8">The sequence shown here is derived from an EMBL/GenBank/DDBJ whole genome shotgun (WGS) entry which is preliminary data.</text>
</comment>
<dbReference type="Gene3D" id="3.40.50.300">
    <property type="entry name" value="P-loop containing nucleotide triphosphate hydrolases"/>
    <property type="match status" value="1"/>
</dbReference>
<feature type="compositionally biased region" description="Low complexity" evidence="6">
    <location>
        <begin position="1570"/>
        <end position="1596"/>
    </location>
</feature>
<dbReference type="InterPro" id="IPR000330">
    <property type="entry name" value="SNF2_N"/>
</dbReference>
<keyword evidence="2" id="KW-0808">Transferase</keyword>
<accession>W9Z0V4</accession>
<sequence>MVKKKPQNASLNIQGLASTDDNNKKSLGLSDMASGYEHWEENCSEDVVFAHPPKNKIKAATIGLRFRIPTKGRPSAKPLPDTRVYRKLVVQSDAGISNTSKDKPNGASDSEALQILQAICAASPKFSTDLLTRSLLQIPQDQICLPIPEGKTARTRRHNADDGGAEEEEDDDDDEGEDDNNVQNGYYTHNGLDNSKPPMSDINDIFRSLAQTGLKHGLKEAIEPFMNQNMRLFTMCSGTESPIIAMDLIQKALKRDGVDNFNYQHLGSAEIEPQKQAFIERNFRPPVIFRDVTEFNAYAHDKIEANKNHRPPKEQLRPYTAYGRRADPPDGVHILVAGSSCVDYSILNSKKEQDGESRRTLLGIVAYAKAHQPNIVILENVASAPWDEVSDKWNNDDLQYHVTAVQVNSLNYYLPQTRVRGYCLLINKKHALNVGLDLKEARREFVRCMARFQRRASSPYSDFILKEDDVRLALAKTNPYDFNTREKMVNWTACRKRHLAMRAQLKLGMSTPYTRRQNNAQCKLDDHAWQRWVLGQTERVIDTLDINQLRYVCLRDYDMRMKFRNFNISQNIDRDEDRRQWGVVGCITPRGSLFHTARGGPLVGLEVFGLQGMPIGDLNLSKESSNDLQDLAGNAMTTTVVGAAILSGLIACHKAARQQHGSGRPESIFQKYVDEFWTDSETDGSALSYPLMSGQELITQHGQPPLKRDHIEFSLRSAIPIDDLIVAAQSSQPLCRCESLGHLTNGLKICPVCFYTTCNSCSRDPHHGLRDLSVQPGSRRLLRSFIDDLIECLPPILALRGLSASVLKHFTGRGSFSGIQAIMETAIQQPLYFQGVKFDRSWKATYESGSAMLQLDFTPIFPHRPSAPDGPSMILDHVTLEPTWLLFVRPPSTEPAGSKSRILLQHPVAKMRCGKDLMSGDWALWNGPEKSYKLQISGCGTKVPAWEQTLGIKRGPFNKMDVFPELEIRSATGTRSHEPDVMRRIVGKYGLFQDCPAASGTLHRRVAQSESEDSPIFLFLDPQPLGDALLDCFVFATQPPRGTSVDNRSVLAKLQASWRPALVPDAPQGEEINCELLGHWTTSPGLKLAMPEDGRQIHKWYQDADAYAIANVPCHDAASTSLVLELPLNQEQRKKFPQGHVITIDLENKPDALHGFGWILSHASKVPYLYKDDDKDGKWQSGNDAQVSPCLTCAPQPPILRWLLKKVGQRDIIKPFEDPEDAAVHEDALKHRPKTATATIHCHGETAFLDIKVNLPTLIHRAKAQFSSSPKASAQGIEASWRLARHDPLAARPTFGSLELGSNLLEQPIATTTVRGRHLWSSQRKALAWMQKQEREPPIWKEMAVVESILPALGWRLEARAATEMAVRCGIIADDVGAGKTTTSLGLVALDYKSLQSPTPRPFVAEPLATHINTDATLVLAPRNILKQWESECVECLGWKKYAAKLGNNNPRPYYILVHFTRDFLKISQESLQAASLILAPWDMFEDDKYWTPLRKLACAPDIPSDPGRAFSEWLESSLQTFGQAWKQSAGNKTQFWGCWDDIRAGRNNYDRFKGFKTRASNKAERAKQAKAAKGAAAAKPTGQKAAKATTKTAGQKRTRADFEASDSVDATNPKSADGDSVQPGAEVPEEIEEETYPLPDDPFEQELDDFRAEEEFPTLLHLFSFRRVIVDEFTYIHGKTLLALLKLAAGSRWMLSGTPPIHDYDNVNTMAKLLGTRISTYDEDGGKFGFGRDGSKMVRDRSDAQEFQSYQSLVSAPYAKTLYDHATEFSAIFIRKNQPDVVLPPRHDHNCLFDLSPSEMVTYLEVDQIVEEQDITFNRKPTVPATTGTAKAKAGKKASVKVETEAETDAEEDEAPDDGDDESGDDEDASAIDSIKDELRIAVAQKSGPNHARMSAAPILAQMLVEISRKEIRTEGQVLQQLAQSHEKLLIARSEQLLKWLQELWYLAMNHKCKDTDVVTMSFITLMYEVTNGTLPDQDVLPIIKHLLWNAKENPVKPARKLKGRKPDEPIDVATLKKPDVQNELDLRMDLVHTLINDLARGFCRLRLLRLVSGLVDATVPLLGSCSGCGNAVPSNANHRDIQVSCGCGHIVACPACASPDGSSRSGDKLCCPCFSADHVKPASHFVAEGGSSWSPSSPSPPPPASSSSPARLGEGSRPEMALSILRQAIAKEELALVFVQFEDVKTAFVQACEKAGIGCIDGFKNTRGAVGRFQKAAAALAKGKPSGSWVLVLKTDSADAAGWNLHMANHVLFLSPLLLASREERAATMEQAVGRALRPRQEKPVHVYHLAARGTIEQGMVASL</sequence>
<dbReference type="STRING" id="1182541.W9Z0V4"/>
<feature type="compositionally biased region" description="Low complexity" evidence="6">
    <location>
        <begin position="1821"/>
        <end position="1833"/>
    </location>
</feature>
<dbReference type="InterPro" id="IPR038718">
    <property type="entry name" value="SNF2-like_sf"/>
</dbReference>
<dbReference type="InterPro" id="IPR027417">
    <property type="entry name" value="P-loop_NTPase"/>
</dbReference>
<evidence type="ECO:0000256" key="1">
    <source>
        <dbReference type="ARBA" id="ARBA00022603"/>
    </source>
</evidence>
<dbReference type="Pfam" id="PF00176">
    <property type="entry name" value="SNF2-rel_dom"/>
    <property type="match status" value="1"/>
</dbReference>
<dbReference type="OrthoDB" id="423221at2759"/>
<dbReference type="InterPro" id="IPR029063">
    <property type="entry name" value="SAM-dependent_MTases_sf"/>
</dbReference>
<dbReference type="eggNOG" id="KOG0298">
    <property type="taxonomic scope" value="Eukaryota"/>
</dbReference>
<dbReference type="GO" id="GO:0032259">
    <property type="term" value="P:methylation"/>
    <property type="evidence" value="ECO:0007669"/>
    <property type="project" value="UniProtKB-KW"/>
</dbReference>
<dbReference type="GO" id="GO:0008094">
    <property type="term" value="F:ATP-dependent activity, acting on DNA"/>
    <property type="evidence" value="ECO:0007669"/>
    <property type="project" value="TreeGrafter"/>
</dbReference>
<dbReference type="GeneID" id="19155234"/>
<organism evidence="8 9">
    <name type="scientific">Capronia coronata CBS 617.96</name>
    <dbReference type="NCBI Taxonomy" id="1182541"/>
    <lineage>
        <taxon>Eukaryota</taxon>
        <taxon>Fungi</taxon>
        <taxon>Dikarya</taxon>
        <taxon>Ascomycota</taxon>
        <taxon>Pezizomycotina</taxon>
        <taxon>Eurotiomycetes</taxon>
        <taxon>Chaetothyriomycetidae</taxon>
        <taxon>Chaetothyriales</taxon>
        <taxon>Herpotrichiellaceae</taxon>
        <taxon>Capronia</taxon>
    </lineage>
</organism>
<feature type="compositionally biased region" description="Acidic residues" evidence="6">
    <location>
        <begin position="163"/>
        <end position="180"/>
    </location>
</feature>
<dbReference type="SUPFAM" id="SSF52540">
    <property type="entry name" value="P-loop containing nucleoside triphosphate hydrolases"/>
    <property type="match status" value="2"/>
</dbReference>
<dbReference type="HOGENOM" id="CLU_000796_0_0_1"/>
<evidence type="ECO:0000256" key="5">
    <source>
        <dbReference type="ARBA" id="ARBA00022840"/>
    </source>
</evidence>
<feature type="region of interest" description="Disordered" evidence="6">
    <location>
        <begin position="2131"/>
        <end position="2157"/>
    </location>
</feature>
<dbReference type="InterPro" id="IPR001525">
    <property type="entry name" value="C5_MeTfrase"/>
</dbReference>
<feature type="compositionally biased region" description="Polar residues" evidence="6">
    <location>
        <begin position="7"/>
        <end position="20"/>
    </location>
</feature>
<dbReference type="Proteomes" id="UP000019484">
    <property type="component" value="Unassembled WGS sequence"/>
</dbReference>
<keyword evidence="3" id="KW-0547">Nucleotide-binding</keyword>
<dbReference type="SUPFAM" id="SSF53335">
    <property type="entry name" value="S-adenosyl-L-methionine-dependent methyltransferases"/>
    <property type="match status" value="1"/>
</dbReference>
<evidence type="ECO:0000313" key="8">
    <source>
        <dbReference type="EMBL" id="EXJ95206.1"/>
    </source>
</evidence>
<evidence type="ECO:0000256" key="2">
    <source>
        <dbReference type="ARBA" id="ARBA00022679"/>
    </source>
</evidence>
<feature type="compositionally biased region" description="Acidic residues" evidence="6">
    <location>
        <begin position="1846"/>
        <end position="1870"/>
    </location>
</feature>
<dbReference type="SMART" id="SM00487">
    <property type="entry name" value="DEXDc"/>
    <property type="match status" value="1"/>
</dbReference>
<dbReference type="Gene3D" id="3.40.50.10810">
    <property type="entry name" value="Tandem AAA-ATPase domain"/>
    <property type="match status" value="1"/>
</dbReference>
<keyword evidence="1" id="KW-0489">Methyltransferase</keyword>
<evidence type="ECO:0000313" key="9">
    <source>
        <dbReference type="Proteomes" id="UP000019484"/>
    </source>
</evidence>
<proteinExistence type="predicted"/>
<dbReference type="Pfam" id="PF00145">
    <property type="entry name" value="DNA_methylase"/>
    <property type="match status" value="1"/>
</dbReference>
<feature type="region of interest" description="Disordered" evidence="6">
    <location>
        <begin position="1561"/>
        <end position="1628"/>
    </location>
</feature>
<dbReference type="GO" id="GO:0006281">
    <property type="term" value="P:DNA repair"/>
    <property type="evidence" value="ECO:0007669"/>
    <property type="project" value="TreeGrafter"/>
</dbReference>
<feature type="domain" description="Helicase ATP-binding" evidence="7">
    <location>
        <begin position="1315"/>
        <end position="1740"/>
    </location>
</feature>
<dbReference type="GO" id="GO:0016787">
    <property type="term" value="F:hydrolase activity"/>
    <property type="evidence" value="ECO:0007669"/>
    <property type="project" value="UniProtKB-KW"/>
</dbReference>
<dbReference type="PANTHER" id="PTHR45626">
    <property type="entry name" value="TRANSCRIPTION TERMINATION FACTOR 2-RELATED"/>
    <property type="match status" value="1"/>
</dbReference>
<keyword evidence="4" id="KW-0378">Hydrolase</keyword>
<dbReference type="CDD" id="cd20335">
    <property type="entry name" value="BRcat_RBR"/>
    <property type="match status" value="1"/>
</dbReference>
<dbReference type="InterPro" id="IPR050628">
    <property type="entry name" value="SNF2_RAD54_helicase_TF"/>
</dbReference>
<dbReference type="Gene3D" id="3.40.50.150">
    <property type="entry name" value="Vaccinia Virus protein VP39"/>
    <property type="match status" value="1"/>
</dbReference>
<keyword evidence="5" id="KW-0067">ATP-binding</keyword>
<gene>
    <name evidence="8" type="ORF">A1O1_00325</name>
</gene>
<dbReference type="GO" id="GO:0005634">
    <property type="term" value="C:nucleus"/>
    <property type="evidence" value="ECO:0007669"/>
    <property type="project" value="TreeGrafter"/>
</dbReference>
<feature type="region of interest" description="Disordered" evidence="6">
    <location>
        <begin position="1"/>
        <end position="25"/>
    </location>
</feature>
<evidence type="ECO:0000256" key="3">
    <source>
        <dbReference type="ARBA" id="ARBA00022741"/>
    </source>
</evidence>
<name>W9Z0V4_9EURO</name>
<dbReference type="InterPro" id="IPR014001">
    <property type="entry name" value="Helicase_ATP-bd"/>
</dbReference>
<keyword evidence="9" id="KW-1185">Reference proteome</keyword>
<dbReference type="EMBL" id="AMWN01000001">
    <property type="protein sequence ID" value="EXJ95206.1"/>
    <property type="molecule type" value="Genomic_DNA"/>
</dbReference>
<reference evidence="8 9" key="1">
    <citation type="submission" date="2013-03" db="EMBL/GenBank/DDBJ databases">
        <title>The Genome Sequence of Capronia coronata CBS 617.96.</title>
        <authorList>
            <consortium name="The Broad Institute Genomics Platform"/>
            <person name="Cuomo C."/>
            <person name="de Hoog S."/>
            <person name="Gorbushina A."/>
            <person name="Walker B."/>
            <person name="Young S.K."/>
            <person name="Zeng Q."/>
            <person name="Gargeya S."/>
            <person name="Fitzgerald M."/>
            <person name="Haas B."/>
            <person name="Abouelleil A."/>
            <person name="Allen A.W."/>
            <person name="Alvarado L."/>
            <person name="Arachchi H.M."/>
            <person name="Berlin A.M."/>
            <person name="Chapman S.B."/>
            <person name="Gainer-Dewar J."/>
            <person name="Goldberg J."/>
            <person name="Griggs A."/>
            <person name="Gujja S."/>
            <person name="Hansen M."/>
            <person name="Howarth C."/>
            <person name="Imamovic A."/>
            <person name="Ireland A."/>
            <person name="Larimer J."/>
            <person name="McCowan C."/>
            <person name="Murphy C."/>
            <person name="Pearson M."/>
            <person name="Poon T.W."/>
            <person name="Priest M."/>
            <person name="Roberts A."/>
            <person name="Saif S."/>
            <person name="Shea T."/>
            <person name="Sisk P."/>
            <person name="Sykes S."/>
            <person name="Wortman J."/>
            <person name="Nusbaum C."/>
            <person name="Birren B."/>
        </authorList>
    </citation>
    <scope>NUCLEOTIDE SEQUENCE [LARGE SCALE GENOMIC DNA]</scope>
    <source>
        <strain evidence="8 9">CBS 617.96</strain>
    </source>
</reference>
<feature type="compositionally biased region" description="Polar residues" evidence="6">
    <location>
        <begin position="181"/>
        <end position="193"/>
    </location>
</feature>
<evidence type="ECO:0000256" key="6">
    <source>
        <dbReference type="SAM" id="MobiDB-lite"/>
    </source>
</evidence>
<dbReference type="RefSeq" id="XP_007719435.1">
    <property type="nucleotide sequence ID" value="XM_007721245.1"/>
</dbReference>
<evidence type="ECO:0000256" key="4">
    <source>
        <dbReference type="ARBA" id="ARBA00022801"/>
    </source>
</evidence>
<protein>
    <recommendedName>
        <fullName evidence="7">Helicase ATP-binding domain-containing protein</fullName>
    </recommendedName>
</protein>
<evidence type="ECO:0000259" key="7">
    <source>
        <dbReference type="SMART" id="SM00487"/>
    </source>
</evidence>
<dbReference type="GO" id="GO:0005524">
    <property type="term" value="F:ATP binding"/>
    <property type="evidence" value="ECO:0007669"/>
    <property type="project" value="UniProtKB-KW"/>
</dbReference>